<proteinExistence type="predicted"/>
<dbReference type="PROSITE" id="PS51186">
    <property type="entry name" value="GNAT"/>
    <property type="match status" value="1"/>
</dbReference>
<dbReference type="RefSeq" id="WP_121281771.1">
    <property type="nucleotide sequence ID" value="NZ_RBZV01000021.1"/>
</dbReference>
<name>A0A494X5H7_9BURK</name>
<organism evidence="7 8">
    <name type="scientific">Trinickia fusca</name>
    <dbReference type="NCBI Taxonomy" id="2419777"/>
    <lineage>
        <taxon>Bacteria</taxon>
        <taxon>Pseudomonadati</taxon>
        <taxon>Pseudomonadota</taxon>
        <taxon>Betaproteobacteria</taxon>
        <taxon>Burkholderiales</taxon>
        <taxon>Burkholderiaceae</taxon>
        <taxon>Trinickia</taxon>
    </lineage>
</organism>
<dbReference type="InterPro" id="IPR000182">
    <property type="entry name" value="GNAT_dom"/>
</dbReference>
<keyword evidence="4" id="KW-0012">Acyltransferase</keyword>
<dbReference type="Pfam" id="PF13508">
    <property type="entry name" value="Acetyltransf_7"/>
    <property type="match status" value="1"/>
</dbReference>
<reference evidence="7 8" key="1">
    <citation type="submission" date="2018-10" db="EMBL/GenBank/DDBJ databases">
        <title>Paraburkholderia sp. 7MK8-2, isolated from soil.</title>
        <authorList>
            <person name="Gao Z.-H."/>
            <person name="Qiu L.-H."/>
        </authorList>
    </citation>
    <scope>NUCLEOTIDE SEQUENCE [LARGE SCALE GENOMIC DNA]</scope>
    <source>
        <strain evidence="7 8">7MK8-2</strain>
    </source>
</reference>
<dbReference type="EMBL" id="RBZV01000021">
    <property type="protein sequence ID" value="RKP43424.1"/>
    <property type="molecule type" value="Genomic_DNA"/>
</dbReference>
<protein>
    <submittedName>
        <fullName evidence="7">N-acetyltransferase</fullName>
    </submittedName>
</protein>
<evidence type="ECO:0000313" key="8">
    <source>
        <dbReference type="Proteomes" id="UP000280434"/>
    </source>
</evidence>
<evidence type="ECO:0000256" key="3">
    <source>
        <dbReference type="ARBA" id="ARBA00022679"/>
    </source>
</evidence>
<accession>A0A494X5H7</accession>
<comment type="catalytic activity">
    <reaction evidence="5">
        <text>glycyl-tRNA(Gly) + acetyl-CoA = N-acetylglycyl-tRNA(Gly) + CoA + H(+)</text>
        <dbReference type="Rhea" id="RHEA:81867"/>
        <dbReference type="Rhea" id="RHEA-COMP:9683"/>
        <dbReference type="Rhea" id="RHEA-COMP:19766"/>
        <dbReference type="ChEBI" id="CHEBI:15378"/>
        <dbReference type="ChEBI" id="CHEBI:57287"/>
        <dbReference type="ChEBI" id="CHEBI:57288"/>
        <dbReference type="ChEBI" id="CHEBI:78522"/>
        <dbReference type="ChEBI" id="CHEBI:232036"/>
    </reaction>
</comment>
<comment type="caution">
    <text evidence="7">The sequence shown here is derived from an EMBL/GenBank/DDBJ whole genome shotgun (WGS) entry which is preliminary data.</text>
</comment>
<dbReference type="PANTHER" id="PTHR36449:SF1">
    <property type="entry name" value="ACETYLTRANSFERASE"/>
    <property type="match status" value="1"/>
</dbReference>
<evidence type="ECO:0000256" key="5">
    <source>
        <dbReference type="ARBA" id="ARBA00049880"/>
    </source>
</evidence>
<keyword evidence="1" id="KW-0678">Repressor</keyword>
<keyword evidence="2" id="KW-1277">Toxin-antitoxin system</keyword>
<evidence type="ECO:0000256" key="2">
    <source>
        <dbReference type="ARBA" id="ARBA00022649"/>
    </source>
</evidence>
<dbReference type="Gene3D" id="3.40.630.30">
    <property type="match status" value="1"/>
</dbReference>
<evidence type="ECO:0000259" key="6">
    <source>
        <dbReference type="PROSITE" id="PS51186"/>
    </source>
</evidence>
<gene>
    <name evidence="7" type="ORF">D7S89_26115</name>
</gene>
<dbReference type="AlphaFoldDB" id="A0A494X5H7"/>
<evidence type="ECO:0000313" key="7">
    <source>
        <dbReference type="EMBL" id="RKP43424.1"/>
    </source>
</evidence>
<feature type="domain" description="N-acetyltransferase" evidence="6">
    <location>
        <begin position="3"/>
        <end position="156"/>
    </location>
</feature>
<dbReference type="Proteomes" id="UP000280434">
    <property type="component" value="Unassembled WGS sequence"/>
</dbReference>
<dbReference type="SUPFAM" id="SSF55729">
    <property type="entry name" value="Acyl-CoA N-acyltransferases (Nat)"/>
    <property type="match status" value="1"/>
</dbReference>
<keyword evidence="3 7" id="KW-0808">Transferase</keyword>
<evidence type="ECO:0000256" key="4">
    <source>
        <dbReference type="ARBA" id="ARBA00023315"/>
    </source>
</evidence>
<sequence length="161" mass="17534">MEAEIRSLEPSDDRDTFDCGIRSLNDWLRKTARQHQEKNLSRTFVAIRPAEPHRIIGYYALAATSVETTGMSSHKLPRNVPAVLLARLAVADDSKGQGLGEYLLMHALDAIVTTAATIGAQCVVVDAVDAAAAGFYEKDGFLPLTTNPLRLFLPLATIRQA</sequence>
<dbReference type="PANTHER" id="PTHR36449">
    <property type="entry name" value="ACETYLTRANSFERASE-RELATED"/>
    <property type="match status" value="1"/>
</dbReference>
<dbReference type="InterPro" id="IPR016181">
    <property type="entry name" value="Acyl_CoA_acyltransferase"/>
</dbReference>
<keyword evidence="8" id="KW-1185">Reference proteome</keyword>
<dbReference type="GO" id="GO:0016747">
    <property type="term" value="F:acyltransferase activity, transferring groups other than amino-acyl groups"/>
    <property type="evidence" value="ECO:0007669"/>
    <property type="project" value="InterPro"/>
</dbReference>
<evidence type="ECO:0000256" key="1">
    <source>
        <dbReference type="ARBA" id="ARBA00022491"/>
    </source>
</evidence>
<dbReference type="OrthoDB" id="9799147at2"/>